<keyword evidence="1" id="KW-0175">Coiled coil</keyword>
<name>A0A834IQ98_RHYFE</name>
<feature type="coiled-coil region" evidence="1">
    <location>
        <begin position="67"/>
        <end position="99"/>
    </location>
</feature>
<accession>A0A834IQ98</accession>
<evidence type="ECO:0000313" key="3">
    <source>
        <dbReference type="EMBL" id="KAF7283941.1"/>
    </source>
</evidence>
<sequence>MATTKVIFVALLAAFALQASASRAPAIKGAFDDVIDLAEHVLKLVTTVVDDAIEIATTSMNTVITKLEDFQQNADKYAKQIVEAELKVLNELIDDFKNNTDGIVKEVLECVESVEGDLSDLEEYALKEAAVCTNGSIATVVQDAEQFVTDFSQVSKQVEAQADALEEFKSQLIPVFKLLI</sequence>
<comment type="caution">
    <text evidence="3">The sequence shown here is derived from an EMBL/GenBank/DDBJ whole genome shotgun (WGS) entry which is preliminary data.</text>
</comment>
<evidence type="ECO:0000313" key="4">
    <source>
        <dbReference type="Proteomes" id="UP000625711"/>
    </source>
</evidence>
<evidence type="ECO:0000256" key="1">
    <source>
        <dbReference type="SAM" id="Coils"/>
    </source>
</evidence>
<dbReference type="Proteomes" id="UP000625711">
    <property type="component" value="Unassembled WGS sequence"/>
</dbReference>
<keyword evidence="4" id="KW-1185">Reference proteome</keyword>
<protein>
    <submittedName>
        <fullName evidence="3">Uncharacterized protein</fullName>
    </submittedName>
</protein>
<feature type="signal peptide" evidence="2">
    <location>
        <begin position="1"/>
        <end position="21"/>
    </location>
</feature>
<keyword evidence="2" id="KW-0732">Signal</keyword>
<evidence type="ECO:0000256" key="2">
    <source>
        <dbReference type="SAM" id="SignalP"/>
    </source>
</evidence>
<dbReference type="AlphaFoldDB" id="A0A834IQ98"/>
<reference evidence="3" key="1">
    <citation type="submission" date="2020-08" db="EMBL/GenBank/DDBJ databases">
        <title>Genome sequencing and assembly of the red palm weevil Rhynchophorus ferrugineus.</title>
        <authorList>
            <person name="Dias G.B."/>
            <person name="Bergman C.M."/>
            <person name="Manee M."/>
        </authorList>
    </citation>
    <scope>NUCLEOTIDE SEQUENCE</scope>
    <source>
        <strain evidence="3">AA-2017</strain>
        <tissue evidence="3">Whole larva</tissue>
    </source>
</reference>
<feature type="chain" id="PRO_5032509880" evidence="2">
    <location>
        <begin position="22"/>
        <end position="180"/>
    </location>
</feature>
<proteinExistence type="predicted"/>
<gene>
    <name evidence="3" type="ORF">GWI33_022768</name>
</gene>
<organism evidence="3 4">
    <name type="scientific">Rhynchophorus ferrugineus</name>
    <name type="common">Red palm weevil</name>
    <name type="synonym">Curculio ferrugineus</name>
    <dbReference type="NCBI Taxonomy" id="354439"/>
    <lineage>
        <taxon>Eukaryota</taxon>
        <taxon>Metazoa</taxon>
        <taxon>Ecdysozoa</taxon>
        <taxon>Arthropoda</taxon>
        <taxon>Hexapoda</taxon>
        <taxon>Insecta</taxon>
        <taxon>Pterygota</taxon>
        <taxon>Neoptera</taxon>
        <taxon>Endopterygota</taxon>
        <taxon>Coleoptera</taxon>
        <taxon>Polyphaga</taxon>
        <taxon>Cucujiformia</taxon>
        <taxon>Curculionidae</taxon>
        <taxon>Dryophthorinae</taxon>
        <taxon>Rhynchophorus</taxon>
    </lineage>
</organism>
<dbReference type="OrthoDB" id="10506693at2759"/>
<dbReference type="EMBL" id="JAACXV010000085">
    <property type="protein sequence ID" value="KAF7283941.1"/>
    <property type="molecule type" value="Genomic_DNA"/>
</dbReference>